<evidence type="ECO:0000256" key="1">
    <source>
        <dbReference type="ARBA" id="ARBA00023125"/>
    </source>
</evidence>
<dbReference type="EMBL" id="JARQAZ010000004">
    <property type="protein sequence ID" value="MDT2770248.1"/>
    <property type="molecule type" value="Genomic_DNA"/>
</dbReference>
<keyword evidence="1" id="KW-0238">DNA-binding</keyword>
<dbReference type="RefSeq" id="WP_137619338.1">
    <property type="nucleotide sequence ID" value="NZ_JARQAZ010000004.1"/>
</dbReference>
<dbReference type="InterPro" id="IPR001387">
    <property type="entry name" value="Cro/C1-type_HTH"/>
</dbReference>
<dbReference type="SUPFAM" id="SSF47413">
    <property type="entry name" value="lambda repressor-like DNA-binding domains"/>
    <property type="match status" value="1"/>
</dbReference>
<proteinExistence type="predicted"/>
<evidence type="ECO:0000313" key="4">
    <source>
        <dbReference type="Proteomes" id="UP001269061"/>
    </source>
</evidence>
<dbReference type="SMART" id="SM00530">
    <property type="entry name" value="HTH_XRE"/>
    <property type="match status" value="1"/>
</dbReference>
<dbReference type="InterPro" id="IPR050807">
    <property type="entry name" value="TransReg_Diox_bact_type"/>
</dbReference>
<evidence type="ECO:0000313" key="3">
    <source>
        <dbReference type="EMBL" id="MDT2770248.1"/>
    </source>
</evidence>
<evidence type="ECO:0000259" key="2">
    <source>
        <dbReference type="PROSITE" id="PS50943"/>
    </source>
</evidence>
<gene>
    <name evidence="3" type="ORF">P7H46_05240</name>
</gene>
<dbReference type="Gene3D" id="1.10.260.40">
    <property type="entry name" value="lambda repressor-like DNA-binding domains"/>
    <property type="match status" value="1"/>
</dbReference>
<feature type="domain" description="HTH cro/C1-type" evidence="2">
    <location>
        <begin position="8"/>
        <end position="63"/>
    </location>
</feature>
<organism evidence="3 4">
    <name type="scientific">Enterococcus pseudoavium</name>
    <dbReference type="NCBI Taxonomy" id="44007"/>
    <lineage>
        <taxon>Bacteria</taxon>
        <taxon>Bacillati</taxon>
        <taxon>Bacillota</taxon>
        <taxon>Bacilli</taxon>
        <taxon>Lactobacillales</taxon>
        <taxon>Enterococcaceae</taxon>
        <taxon>Enterococcus</taxon>
    </lineage>
</organism>
<dbReference type="Proteomes" id="UP001269061">
    <property type="component" value="Unassembled WGS sequence"/>
</dbReference>
<sequence length="168" mass="19066">MNNFGEELRKIRKELGVTMVQLQKHSGVSQPYISQLENGRRTPTKEAIKNLVHGLAFSDTGYIGSIEEDKLLKRLNEANEKDSLESISEGAQQLVEQLDLDQSAVKTLNNFLLKTLDSVEDQFIKLEEVYSKKPDWYFTVAGEPLSETEKEALTILIKGIKSNRRKPN</sequence>
<comment type="caution">
    <text evidence="3">The sequence shown here is derived from an EMBL/GenBank/DDBJ whole genome shotgun (WGS) entry which is preliminary data.</text>
</comment>
<name>A0ABU3FGV8_9ENTE</name>
<protein>
    <submittedName>
        <fullName evidence="3">Helix-turn-helix transcriptional regulator</fullName>
    </submittedName>
</protein>
<dbReference type="PANTHER" id="PTHR46797">
    <property type="entry name" value="HTH-TYPE TRANSCRIPTIONAL REGULATOR"/>
    <property type="match status" value="1"/>
</dbReference>
<accession>A0ABU3FGV8</accession>
<keyword evidence="4" id="KW-1185">Reference proteome</keyword>
<dbReference type="PANTHER" id="PTHR46797:SF1">
    <property type="entry name" value="METHYLPHOSPHONATE SYNTHASE"/>
    <property type="match status" value="1"/>
</dbReference>
<dbReference type="PROSITE" id="PS50943">
    <property type="entry name" value="HTH_CROC1"/>
    <property type="match status" value="1"/>
</dbReference>
<reference evidence="3 4" key="1">
    <citation type="submission" date="2023-03" db="EMBL/GenBank/DDBJ databases">
        <authorList>
            <person name="Shen W."/>
            <person name="Cai J."/>
        </authorList>
    </citation>
    <scope>NUCLEOTIDE SEQUENCE [LARGE SCALE GENOMIC DNA]</scope>
    <source>
        <strain evidence="3 4">Y59</strain>
    </source>
</reference>
<dbReference type="CDD" id="cd00093">
    <property type="entry name" value="HTH_XRE"/>
    <property type="match status" value="1"/>
</dbReference>
<dbReference type="InterPro" id="IPR010982">
    <property type="entry name" value="Lambda_DNA-bd_dom_sf"/>
</dbReference>
<dbReference type="Pfam" id="PF01381">
    <property type="entry name" value="HTH_3"/>
    <property type="match status" value="1"/>
</dbReference>